<dbReference type="PANTHER" id="PTHR30250">
    <property type="entry name" value="PST FAMILY PREDICTED COLANIC ACID TRANSPORTER"/>
    <property type="match status" value="1"/>
</dbReference>
<feature type="transmembrane region" description="Helical" evidence="7">
    <location>
        <begin position="353"/>
        <end position="373"/>
    </location>
</feature>
<dbReference type="SUPFAM" id="SSF54826">
    <property type="entry name" value="Enolase N-terminal domain-like"/>
    <property type="match status" value="1"/>
</dbReference>
<dbReference type="InterPro" id="IPR050833">
    <property type="entry name" value="Poly_Biosynth_Transport"/>
</dbReference>
<evidence type="ECO:0000256" key="1">
    <source>
        <dbReference type="ARBA" id="ARBA00004651"/>
    </source>
</evidence>
<feature type="transmembrane region" description="Helical" evidence="7">
    <location>
        <begin position="146"/>
        <end position="167"/>
    </location>
</feature>
<dbReference type="RefSeq" id="WP_222825135.1">
    <property type="nucleotide sequence ID" value="NZ_JAHWXP010000003.1"/>
</dbReference>
<evidence type="ECO:0000256" key="4">
    <source>
        <dbReference type="ARBA" id="ARBA00022692"/>
    </source>
</evidence>
<feature type="transmembrane region" description="Helical" evidence="7">
    <location>
        <begin position="280"/>
        <end position="304"/>
    </location>
</feature>
<keyword evidence="4 7" id="KW-0812">Transmembrane</keyword>
<evidence type="ECO:0000256" key="5">
    <source>
        <dbReference type="ARBA" id="ARBA00022989"/>
    </source>
</evidence>
<protein>
    <submittedName>
        <fullName evidence="8">Lipopolysaccharide biosynthesis protein</fullName>
    </submittedName>
</protein>
<feature type="transmembrane region" description="Helical" evidence="7">
    <location>
        <begin position="41"/>
        <end position="60"/>
    </location>
</feature>
<sequence length="485" mass="52001">MSLADSVRSAVAWRSGSQIVAQIITWSVTLAVVRILDPGDYGLFAMGQVIITFLSFLNGYGFASALIQRETIDRQMVRQTFGMLILVNFALAAIQFALAPVVADYYGQPLVEKLLHVQVLLFLSVPFVAIPEVLLVRELDFKRPAVVNIIAALISAGTALTCALAGLGVWALVWAPIALFWTRAIGLTIAAKSLDWPSFDFRGSKHLFTYGTWVLASHFCWTIATQADIFFAGSRLDPHDVGLYAEAIFLVTIITARFIPPLNDVAFPSFARLQSDRETLARAFLTAVRLIMLVVSPIFLGMYASAEPLVLTAFGPKWGEMAPIVATLALAMPAFTVYILFSPAFNAIDRPDLSAKSSAVVAAILITAFLIGLSDGSIGLARAWVFASPLLPLAALFIGGPALRIDGRGLLGAVTPGLGAACGMALVVKLVASLLPAMPAPMELAVLVSTGGLAYLALVFVLRRDMLFEIIDLVIRRRAPPVPSA</sequence>
<evidence type="ECO:0000256" key="3">
    <source>
        <dbReference type="ARBA" id="ARBA00022475"/>
    </source>
</evidence>
<dbReference type="Proteomes" id="UP000759298">
    <property type="component" value="Unassembled WGS sequence"/>
</dbReference>
<comment type="subcellular location">
    <subcellularLocation>
        <location evidence="1">Cell membrane</location>
        <topology evidence="1">Multi-pass membrane protein</topology>
    </subcellularLocation>
</comment>
<evidence type="ECO:0000256" key="7">
    <source>
        <dbReference type="SAM" id="Phobius"/>
    </source>
</evidence>
<feature type="transmembrane region" description="Helical" evidence="7">
    <location>
        <begin position="379"/>
        <end position="398"/>
    </location>
</feature>
<evidence type="ECO:0000256" key="2">
    <source>
        <dbReference type="ARBA" id="ARBA00007430"/>
    </source>
</evidence>
<feature type="transmembrane region" description="Helical" evidence="7">
    <location>
        <begin position="241"/>
        <end position="259"/>
    </location>
</feature>
<proteinExistence type="inferred from homology"/>
<feature type="transmembrane region" description="Helical" evidence="7">
    <location>
        <begin position="324"/>
        <end position="341"/>
    </location>
</feature>
<keyword evidence="6 7" id="KW-0472">Membrane</keyword>
<evidence type="ECO:0000313" key="9">
    <source>
        <dbReference type="Proteomes" id="UP000759298"/>
    </source>
</evidence>
<dbReference type="Pfam" id="PF13440">
    <property type="entry name" value="Polysacc_synt_3"/>
    <property type="match status" value="1"/>
</dbReference>
<gene>
    <name evidence="8" type="ORF">KYN89_11185</name>
</gene>
<feature type="transmembrane region" description="Helical" evidence="7">
    <location>
        <begin position="81"/>
        <end position="103"/>
    </location>
</feature>
<keyword evidence="3" id="KW-1003">Cell membrane</keyword>
<name>A0ABS7PEX3_9SPHN</name>
<feature type="transmembrane region" description="Helical" evidence="7">
    <location>
        <begin position="410"/>
        <end position="432"/>
    </location>
</feature>
<feature type="transmembrane region" description="Helical" evidence="7">
    <location>
        <begin position="12"/>
        <end position="35"/>
    </location>
</feature>
<evidence type="ECO:0000313" key="8">
    <source>
        <dbReference type="EMBL" id="MBY8337604.1"/>
    </source>
</evidence>
<accession>A0ABS7PEX3</accession>
<keyword evidence="9" id="KW-1185">Reference proteome</keyword>
<comment type="similarity">
    <text evidence="2">Belongs to the polysaccharide synthase family.</text>
</comment>
<dbReference type="InterPro" id="IPR029017">
    <property type="entry name" value="Enolase-like_N"/>
</dbReference>
<dbReference type="EMBL" id="JAHWXP010000003">
    <property type="protein sequence ID" value="MBY8337604.1"/>
    <property type="molecule type" value="Genomic_DNA"/>
</dbReference>
<dbReference type="CDD" id="cd13127">
    <property type="entry name" value="MATE_tuaB_like"/>
    <property type="match status" value="1"/>
</dbReference>
<feature type="transmembrane region" description="Helical" evidence="7">
    <location>
        <begin position="207"/>
        <end position="229"/>
    </location>
</feature>
<comment type="caution">
    <text evidence="8">The sequence shown here is derived from an EMBL/GenBank/DDBJ whole genome shotgun (WGS) entry which is preliminary data.</text>
</comment>
<evidence type="ECO:0000256" key="6">
    <source>
        <dbReference type="ARBA" id="ARBA00023136"/>
    </source>
</evidence>
<dbReference type="PANTHER" id="PTHR30250:SF10">
    <property type="entry name" value="LIPOPOLYSACCHARIDE BIOSYNTHESIS PROTEIN WZXC"/>
    <property type="match status" value="1"/>
</dbReference>
<reference evidence="8 9" key="1">
    <citation type="submission" date="2021-07" db="EMBL/GenBank/DDBJ databases">
        <title>Alteriqipengyuania abyssalis NZ-12B nov, sp.nov isolated from deep sea sponge in pacific ocean.</title>
        <authorList>
            <person name="Tareen S."/>
            <person name="Wink J."/>
        </authorList>
    </citation>
    <scope>NUCLEOTIDE SEQUENCE [LARGE SCALE GENOMIC DNA]</scope>
    <source>
        <strain evidence="8 9">NZ-12B</strain>
    </source>
</reference>
<keyword evidence="5 7" id="KW-1133">Transmembrane helix</keyword>
<organism evidence="8 9">
    <name type="scientific">Alteriqipengyuania abyssalis</name>
    <dbReference type="NCBI Taxonomy" id="2860200"/>
    <lineage>
        <taxon>Bacteria</taxon>
        <taxon>Pseudomonadati</taxon>
        <taxon>Pseudomonadota</taxon>
        <taxon>Alphaproteobacteria</taxon>
        <taxon>Sphingomonadales</taxon>
        <taxon>Erythrobacteraceae</taxon>
        <taxon>Alteriqipengyuania</taxon>
    </lineage>
</organism>
<feature type="transmembrane region" description="Helical" evidence="7">
    <location>
        <begin position="115"/>
        <end position="134"/>
    </location>
</feature>
<feature type="transmembrane region" description="Helical" evidence="7">
    <location>
        <begin position="444"/>
        <end position="462"/>
    </location>
</feature>
<feature type="transmembrane region" description="Helical" evidence="7">
    <location>
        <begin position="173"/>
        <end position="195"/>
    </location>
</feature>